<dbReference type="Proteomes" id="UP000659388">
    <property type="component" value="Unassembled WGS sequence"/>
</dbReference>
<sequence>MRCIGEEGFTDPVKIVNTYFDAWNDLILFESDKYHFRKYYHFVQVMTDLSVVRRRNEMPYPFDLIIEDEDYVISQDDLVNIISDYDLHSVKDGLGLVYVVESLNKIERKETIHVLFFDISTKEILWHERYVASAFGFGFRNYWASPIHETIQNSGALIRYERKKFKKGKL</sequence>
<gene>
    <name evidence="1" type="ORF">JL102_11945</name>
</gene>
<reference evidence="1" key="1">
    <citation type="submission" date="2021-01" db="EMBL/GenBank/DDBJ databases">
        <title>Fulvivirga kasyanovii gen. nov., sp nov., a novel member of the phylum Bacteroidetes isolated from seawater in a mussel farm.</title>
        <authorList>
            <person name="Zhao L.-H."/>
            <person name="Wang Z.-J."/>
        </authorList>
    </citation>
    <scope>NUCLEOTIDE SEQUENCE</scope>
    <source>
        <strain evidence="1">2943</strain>
    </source>
</reference>
<protein>
    <submittedName>
        <fullName evidence="1">Uncharacterized protein</fullName>
    </submittedName>
</protein>
<evidence type="ECO:0000313" key="2">
    <source>
        <dbReference type="Proteomes" id="UP000659388"/>
    </source>
</evidence>
<dbReference type="RefSeq" id="WP_202244645.1">
    <property type="nucleotide sequence ID" value="NZ_JAESIY010000006.1"/>
</dbReference>
<name>A0A937FA67_9BACT</name>
<dbReference type="EMBL" id="JAESIY010000006">
    <property type="protein sequence ID" value="MBL3656848.1"/>
    <property type="molecule type" value="Genomic_DNA"/>
</dbReference>
<accession>A0A937FA67</accession>
<organism evidence="1 2">
    <name type="scientific">Fulvivirga sediminis</name>
    <dbReference type="NCBI Taxonomy" id="2803949"/>
    <lineage>
        <taxon>Bacteria</taxon>
        <taxon>Pseudomonadati</taxon>
        <taxon>Bacteroidota</taxon>
        <taxon>Cytophagia</taxon>
        <taxon>Cytophagales</taxon>
        <taxon>Fulvivirgaceae</taxon>
        <taxon>Fulvivirga</taxon>
    </lineage>
</organism>
<proteinExistence type="predicted"/>
<comment type="caution">
    <text evidence="1">The sequence shown here is derived from an EMBL/GenBank/DDBJ whole genome shotgun (WGS) entry which is preliminary data.</text>
</comment>
<dbReference type="AlphaFoldDB" id="A0A937FA67"/>
<keyword evidence="2" id="KW-1185">Reference proteome</keyword>
<evidence type="ECO:0000313" key="1">
    <source>
        <dbReference type="EMBL" id="MBL3656848.1"/>
    </source>
</evidence>